<feature type="compositionally biased region" description="Polar residues" evidence="1">
    <location>
        <begin position="381"/>
        <end position="395"/>
    </location>
</feature>
<reference evidence="3" key="1">
    <citation type="submission" date="2025-08" db="UniProtKB">
        <authorList>
            <consortium name="RefSeq"/>
        </authorList>
    </citation>
    <scope>IDENTIFICATION</scope>
    <source>
        <strain evidence="3">14028-0561.14</strain>
        <tissue evidence="3">Whole fly</tissue>
    </source>
</reference>
<evidence type="ECO:0000313" key="2">
    <source>
        <dbReference type="Proteomes" id="UP001652661"/>
    </source>
</evidence>
<feature type="compositionally biased region" description="Acidic residues" evidence="1">
    <location>
        <begin position="354"/>
        <end position="370"/>
    </location>
</feature>
<dbReference type="RefSeq" id="XP_070144576.1">
    <property type="nucleotide sequence ID" value="XM_070288475.1"/>
</dbReference>
<organism evidence="2 3">
    <name type="scientific">Drosophila kikkawai</name>
    <name type="common">Fruit fly</name>
    <dbReference type="NCBI Taxonomy" id="30033"/>
    <lineage>
        <taxon>Eukaryota</taxon>
        <taxon>Metazoa</taxon>
        <taxon>Ecdysozoa</taxon>
        <taxon>Arthropoda</taxon>
        <taxon>Hexapoda</taxon>
        <taxon>Insecta</taxon>
        <taxon>Pterygota</taxon>
        <taxon>Neoptera</taxon>
        <taxon>Endopterygota</taxon>
        <taxon>Diptera</taxon>
        <taxon>Brachycera</taxon>
        <taxon>Muscomorpha</taxon>
        <taxon>Ephydroidea</taxon>
        <taxon>Drosophilidae</taxon>
        <taxon>Drosophila</taxon>
        <taxon>Sophophora</taxon>
    </lineage>
</organism>
<feature type="compositionally biased region" description="Basic and acidic residues" evidence="1">
    <location>
        <begin position="302"/>
        <end position="323"/>
    </location>
</feature>
<feature type="compositionally biased region" description="Low complexity" evidence="1">
    <location>
        <begin position="208"/>
        <end position="244"/>
    </location>
</feature>
<sequence>MLLKVQNIDGSNYVTTCRKMGTYMLIFACHKEATLQSFEEVLHIEEFKKRLVNLNTRIKFPEEAVKTTLIKNNFSQSSMALEPNSAGAFVLALKYPMAETSTPLKWEWHLKHTDTVEFFREVLLETLEQGTTLRKIIRNLTKELCAKDNELQQYRREGYELRRTTVRTKTFDLLEFNADNQELLEESSAFGDLNSFFQYSHDSRRRSTPSTPSTTASSSSSSNVTHKTTSSSSSSNTSVKPGSSYSPKVARSRKRKAQAINSKRLEEKVKQRLLDPQVKFNSQSSQEDELVDWLVEGAVKVEPEHELKQEPKPEPDLTIKTETEEALQTPKDEDAAEVKTEKTEELEEKATTVPEEENNNESLTESDQELNELRSILAASMAQNRQSAGSSSRYT</sequence>
<dbReference type="Proteomes" id="UP001652661">
    <property type="component" value="Chromosome X"/>
</dbReference>
<evidence type="ECO:0000313" key="3">
    <source>
        <dbReference type="RefSeq" id="XP_070144576.1"/>
    </source>
</evidence>
<keyword evidence="2" id="KW-1185">Reference proteome</keyword>
<proteinExistence type="predicted"/>
<feature type="compositionally biased region" description="Basic and acidic residues" evidence="1">
    <location>
        <begin position="330"/>
        <end position="343"/>
    </location>
</feature>
<dbReference type="GeneID" id="108084445"/>
<feature type="region of interest" description="Disordered" evidence="1">
    <location>
        <begin position="201"/>
        <end position="264"/>
    </location>
</feature>
<protein>
    <submittedName>
        <fullName evidence="3">Uncharacterized protein isoform X2</fullName>
    </submittedName>
</protein>
<dbReference type="Gene3D" id="1.10.287.450">
    <property type="entry name" value="Helix hairpin bin"/>
    <property type="match status" value="1"/>
</dbReference>
<evidence type="ECO:0000256" key="1">
    <source>
        <dbReference type="SAM" id="MobiDB-lite"/>
    </source>
</evidence>
<gene>
    <name evidence="3" type="primary">LOC108084445</name>
</gene>
<name>A0ABM4GPD2_DROKI</name>
<accession>A0ABM4GPD2</accession>
<feature type="region of interest" description="Disordered" evidence="1">
    <location>
        <begin position="302"/>
        <end position="395"/>
    </location>
</feature>